<sequence length="106" mass="11194">MGCHSGKGCEIVLSICPFLEKEGASVMAVGAQGTFLSSVYEEMNDIGLGKLPSSSLGGKHATVCDSLLCIEVENAIENSVLRDSRAQSASDINCLYQETDCFSPEV</sequence>
<keyword evidence="2" id="KW-1185">Reference proteome</keyword>
<comment type="caution">
    <text evidence="1">The sequence shown here is derived from an EMBL/GenBank/DDBJ whole genome shotgun (WGS) entry which is preliminary data.</text>
</comment>
<dbReference type="AlphaFoldDB" id="A0ABC8S0Q5"/>
<gene>
    <name evidence="1" type="ORF">ILEXP_LOCUS15816</name>
</gene>
<evidence type="ECO:0000313" key="1">
    <source>
        <dbReference type="EMBL" id="CAK9147882.1"/>
    </source>
</evidence>
<organism evidence="1 2">
    <name type="scientific">Ilex paraguariensis</name>
    <name type="common">yerba mate</name>
    <dbReference type="NCBI Taxonomy" id="185542"/>
    <lineage>
        <taxon>Eukaryota</taxon>
        <taxon>Viridiplantae</taxon>
        <taxon>Streptophyta</taxon>
        <taxon>Embryophyta</taxon>
        <taxon>Tracheophyta</taxon>
        <taxon>Spermatophyta</taxon>
        <taxon>Magnoliopsida</taxon>
        <taxon>eudicotyledons</taxon>
        <taxon>Gunneridae</taxon>
        <taxon>Pentapetalae</taxon>
        <taxon>asterids</taxon>
        <taxon>campanulids</taxon>
        <taxon>Aquifoliales</taxon>
        <taxon>Aquifoliaceae</taxon>
        <taxon>Ilex</taxon>
    </lineage>
</organism>
<proteinExistence type="predicted"/>
<dbReference type="Proteomes" id="UP001642360">
    <property type="component" value="Unassembled WGS sequence"/>
</dbReference>
<dbReference type="EMBL" id="CAUOFW020001724">
    <property type="protein sequence ID" value="CAK9147882.1"/>
    <property type="molecule type" value="Genomic_DNA"/>
</dbReference>
<name>A0ABC8S0Q5_9AQUA</name>
<reference evidence="1 2" key="1">
    <citation type="submission" date="2024-02" db="EMBL/GenBank/DDBJ databases">
        <authorList>
            <person name="Vignale AGUSTIN F."/>
            <person name="Sosa J E."/>
            <person name="Modenutti C."/>
        </authorList>
    </citation>
    <scope>NUCLEOTIDE SEQUENCE [LARGE SCALE GENOMIC DNA]</scope>
</reference>
<protein>
    <submittedName>
        <fullName evidence="1">Uncharacterized protein</fullName>
    </submittedName>
</protein>
<accession>A0ABC8S0Q5</accession>
<evidence type="ECO:0000313" key="2">
    <source>
        <dbReference type="Proteomes" id="UP001642360"/>
    </source>
</evidence>